<dbReference type="CDD" id="cd04301">
    <property type="entry name" value="NAT_SF"/>
    <property type="match status" value="1"/>
</dbReference>
<reference evidence="8 10" key="2">
    <citation type="submission" date="2022-03" db="EMBL/GenBank/DDBJ databases">
        <title>Genome sequencing of Neisseria macacae.</title>
        <authorList>
            <person name="Baek M.-G."/>
        </authorList>
    </citation>
    <scope>NUCLEOTIDE SEQUENCE [LARGE SCALE GENOMIC DNA]</scope>
    <source>
        <strain evidence="8 10">ATCC 33926</strain>
    </source>
</reference>
<dbReference type="Proteomes" id="UP000004982">
    <property type="component" value="Unassembled WGS sequence"/>
</dbReference>
<name>A0AA36XJ97_9NEIS</name>
<evidence type="ECO:0000256" key="3">
    <source>
        <dbReference type="ARBA" id="ARBA00022679"/>
    </source>
</evidence>
<evidence type="ECO:0000256" key="5">
    <source>
        <dbReference type="RuleBase" id="RU363094"/>
    </source>
</evidence>
<dbReference type="SUPFAM" id="SSF55729">
    <property type="entry name" value="Acyl-CoA N-acyltransferases (Nat)"/>
    <property type="match status" value="1"/>
</dbReference>
<dbReference type="Proteomes" id="UP000829455">
    <property type="component" value="Chromosome"/>
</dbReference>
<keyword evidence="2 5" id="KW-0963">Cytoplasm</keyword>
<dbReference type="EMBL" id="AFQE01000125">
    <property type="protein sequence ID" value="EGQ75119.1"/>
    <property type="molecule type" value="Genomic_DNA"/>
</dbReference>
<dbReference type="InterPro" id="IPR016181">
    <property type="entry name" value="Acyl_CoA_acyltransferase"/>
</dbReference>
<organism evidence="7 9">
    <name type="scientific">Neisseria macacae ATCC 33926</name>
    <dbReference type="NCBI Taxonomy" id="997348"/>
    <lineage>
        <taxon>Bacteria</taxon>
        <taxon>Pseudomonadati</taxon>
        <taxon>Pseudomonadota</taxon>
        <taxon>Betaproteobacteria</taxon>
        <taxon>Neisseriales</taxon>
        <taxon>Neisseriaceae</taxon>
        <taxon>Neisseria</taxon>
    </lineage>
</organism>
<evidence type="ECO:0000259" key="6">
    <source>
        <dbReference type="PROSITE" id="PS51186"/>
    </source>
</evidence>
<dbReference type="PANTHER" id="PTHR43420">
    <property type="entry name" value="ACETYLTRANSFERASE"/>
    <property type="match status" value="1"/>
</dbReference>
<evidence type="ECO:0000256" key="1">
    <source>
        <dbReference type="ARBA" id="ARBA00005395"/>
    </source>
</evidence>
<dbReference type="GO" id="GO:0008999">
    <property type="term" value="F:protein-N-terminal-alanine acetyltransferase activity"/>
    <property type="evidence" value="ECO:0007669"/>
    <property type="project" value="UniProtKB-EC"/>
</dbReference>
<protein>
    <recommendedName>
        <fullName evidence="5">[Ribosomal protein bS18]-alanine N-acetyltransferase</fullName>
        <ecNumber evidence="5">2.3.1.266</ecNumber>
    </recommendedName>
</protein>
<dbReference type="EC" id="2.3.1.266" evidence="5"/>
<comment type="function">
    <text evidence="5">Acetylates the N-terminal alanine of ribosomal protein bS18.</text>
</comment>
<dbReference type="InterPro" id="IPR000182">
    <property type="entry name" value="GNAT_dom"/>
</dbReference>
<dbReference type="EMBL" id="CP094241">
    <property type="protein sequence ID" value="UNV85289.1"/>
    <property type="molecule type" value="Genomic_DNA"/>
</dbReference>
<dbReference type="InterPro" id="IPR006464">
    <property type="entry name" value="AcTrfase_RimI/Ard1"/>
</dbReference>
<gene>
    <name evidence="7" type="primary">rimI</name>
    <name evidence="7" type="ORF">HMPREF9418_2510</name>
    <name evidence="8" type="ORF">MON40_01825</name>
</gene>
<keyword evidence="4 7" id="KW-0012">Acyltransferase</keyword>
<evidence type="ECO:0000256" key="2">
    <source>
        <dbReference type="ARBA" id="ARBA00022490"/>
    </source>
</evidence>
<dbReference type="Pfam" id="PF00583">
    <property type="entry name" value="Acetyltransf_1"/>
    <property type="match status" value="1"/>
</dbReference>
<dbReference type="PROSITE" id="PS51186">
    <property type="entry name" value="GNAT"/>
    <property type="match status" value="1"/>
</dbReference>
<dbReference type="RefSeq" id="WP_003779794.1">
    <property type="nucleotide sequence ID" value="NZ_CP094241.1"/>
</dbReference>
<dbReference type="GO" id="GO:0005840">
    <property type="term" value="C:ribosome"/>
    <property type="evidence" value="ECO:0007669"/>
    <property type="project" value="UniProtKB-KW"/>
</dbReference>
<comment type="similarity">
    <text evidence="1 5">Belongs to the acetyltransferase family. RimI subfamily.</text>
</comment>
<dbReference type="PANTHER" id="PTHR43420:SF44">
    <property type="entry name" value="ACETYLTRANSFERASE YPEA"/>
    <property type="match status" value="1"/>
</dbReference>
<feature type="domain" description="N-acetyltransferase" evidence="6">
    <location>
        <begin position="1"/>
        <end position="147"/>
    </location>
</feature>
<accession>A0AA36XJ97</accession>
<dbReference type="NCBIfam" id="TIGR01575">
    <property type="entry name" value="rimI"/>
    <property type="match status" value="1"/>
</dbReference>
<comment type="subcellular location">
    <subcellularLocation>
        <location evidence="5">Cytoplasm</location>
    </subcellularLocation>
</comment>
<evidence type="ECO:0000313" key="10">
    <source>
        <dbReference type="Proteomes" id="UP000829455"/>
    </source>
</evidence>
<comment type="catalytic activity">
    <reaction evidence="5">
        <text>N-terminal L-alanyl-[ribosomal protein bS18] + acetyl-CoA = N-terminal N(alpha)-acetyl-L-alanyl-[ribosomal protein bS18] + CoA + H(+)</text>
        <dbReference type="Rhea" id="RHEA:43756"/>
        <dbReference type="Rhea" id="RHEA-COMP:10676"/>
        <dbReference type="Rhea" id="RHEA-COMP:10677"/>
        <dbReference type="ChEBI" id="CHEBI:15378"/>
        <dbReference type="ChEBI" id="CHEBI:57287"/>
        <dbReference type="ChEBI" id="CHEBI:57288"/>
        <dbReference type="ChEBI" id="CHEBI:64718"/>
        <dbReference type="ChEBI" id="CHEBI:83683"/>
        <dbReference type="EC" id="2.3.1.266"/>
    </reaction>
</comment>
<dbReference type="Gene3D" id="3.40.630.30">
    <property type="match status" value="1"/>
</dbReference>
<dbReference type="AlphaFoldDB" id="A0AA36XJ97"/>
<sequence>MNIRPAFSDDCPALAAIDAVGNPSPWSVKQFASALAQSTDKLWVCETDSVIGGFIVWQDILDESELHLIATAPEYRRQGIAAALLEHWFRHAQTAGITRLLLEVRAGNAAAQSLYFKYGFTAVGIRKHYYSLPEGGHEDAVLMEKPC</sequence>
<keyword evidence="8" id="KW-0687">Ribonucleoprotein</keyword>
<evidence type="ECO:0000313" key="9">
    <source>
        <dbReference type="Proteomes" id="UP000004982"/>
    </source>
</evidence>
<keyword evidence="8" id="KW-0689">Ribosomal protein</keyword>
<evidence type="ECO:0000313" key="7">
    <source>
        <dbReference type="EMBL" id="EGQ75119.1"/>
    </source>
</evidence>
<dbReference type="InterPro" id="IPR050680">
    <property type="entry name" value="YpeA/RimI_acetyltransf"/>
</dbReference>
<keyword evidence="3 7" id="KW-0808">Transferase</keyword>
<evidence type="ECO:0000256" key="4">
    <source>
        <dbReference type="ARBA" id="ARBA00023315"/>
    </source>
</evidence>
<dbReference type="GO" id="GO:0005737">
    <property type="term" value="C:cytoplasm"/>
    <property type="evidence" value="ECO:0007669"/>
    <property type="project" value="UniProtKB-SubCell"/>
</dbReference>
<proteinExistence type="inferred from homology"/>
<evidence type="ECO:0000313" key="8">
    <source>
        <dbReference type="EMBL" id="UNV85289.1"/>
    </source>
</evidence>
<reference evidence="7 9" key="1">
    <citation type="submission" date="2011-05" db="EMBL/GenBank/DDBJ databases">
        <authorList>
            <person name="Muzny D."/>
            <person name="Qin X."/>
            <person name="Deng J."/>
            <person name="Jiang H."/>
            <person name="Liu Y."/>
            <person name="Qu J."/>
            <person name="Song X.-Z."/>
            <person name="Zhang L."/>
            <person name="Thornton R."/>
            <person name="Coyle M."/>
            <person name="Francisco L."/>
            <person name="Jackson L."/>
            <person name="Javaid M."/>
            <person name="Korchina V."/>
            <person name="Kovar C."/>
            <person name="Mata R."/>
            <person name="Mathew T."/>
            <person name="Ngo R."/>
            <person name="Nguyen L."/>
            <person name="Nguyen N."/>
            <person name="Okwuonu G."/>
            <person name="Ongeri F."/>
            <person name="Pham C."/>
            <person name="Simmons D."/>
            <person name="Wilczek-Boney K."/>
            <person name="Hale W."/>
            <person name="Jakkamsetti A."/>
            <person name="Pham P."/>
            <person name="Ruth R."/>
            <person name="San Lucas F."/>
            <person name="Warren J."/>
            <person name="Zhang J."/>
            <person name="Zhao Z."/>
            <person name="Zhou C."/>
            <person name="Zhu D."/>
            <person name="Lee S."/>
            <person name="Bess C."/>
            <person name="Blankenburg K."/>
            <person name="Forbes L."/>
            <person name="Fu Q."/>
            <person name="Gubbala S."/>
            <person name="Hirani K."/>
            <person name="Jayaseelan J.C."/>
            <person name="Lara F."/>
            <person name="Munidasa M."/>
            <person name="Palculict T."/>
            <person name="Patil S."/>
            <person name="Pu L.-L."/>
            <person name="Saada N."/>
            <person name="Tang L."/>
            <person name="Weissenberger G."/>
            <person name="Zhu Y."/>
            <person name="Hemphill L."/>
            <person name="Shang Y."/>
            <person name="Youmans B."/>
            <person name="Ayvaz T."/>
            <person name="Ross M."/>
            <person name="Santibanez J."/>
            <person name="Aqrawi P."/>
            <person name="Gross S."/>
            <person name="Joshi V."/>
            <person name="Fowler G."/>
            <person name="Nazareth L."/>
            <person name="Reid J."/>
            <person name="Worley K."/>
            <person name="Petrosino J."/>
            <person name="Highlander S."/>
            <person name="Gibbs R."/>
        </authorList>
    </citation>
    <scope>NUCLEOTIDE SEQUENCE [LARGE SCALE GENOMIC DNA]</scope>
    <source>
        <strain evidence="7 9">ATCC 33926</strain>
    </source>
</reference>
<keyword evidence="10" id="KW-1185">Reference proteome</keyword>